<name>A0ABS1J802_9BACL</name>
<proteinExistence type="predicted"/>
<organism evidence="3 4">
    <name type="scientific">Tumebacillus amylolyticus</name>
    <dbReference type="NCBI Taxonomy" id="2801339"/>
    <lineage>
        <taxon>Bacteria</taxon>
        <taxon>Bacillati</taxon>
        <taxon>Bacillota</taxon>
        <taxon>Bacilli</taxon>
        <taxon>Bacillales</taxon>
        <taxon>Alicyclobacillaceae</taxon>
        <taxon>Tumebacillus</taxon>
    </lineage>
</organism>
<dbReference type="Proteomes" id="UP000602284">
    <property type="component" value="Unassembled WGS sequence"/>
</dbReference>
<evidence type="ECO:0000256" key="1">
    <source>
        <dbReference type="ARBA" id="ARBA00022679"/>
    </source>
</evidence>
<gene>
    <name evidence="3" type="ORF">JJB07_07030</name>
</gene>
<dbReference type="PANTHER" id="PTHR23416:SF78">
    <property type="entry name" value="LIPOPOLYSACCHARIDE BIOSYNTHESIS O-ACETYL TRANSFERASE WBBJ-RELATED"/>
    <property type="match status" value="1"/>
</dbReference>
<dbReference type="InterPro" id="IPR018357">
    <property type="entry name" value="Hexapep_transf_CS"/>
</dbReference>
<protein>
    <submittedName>
        <fullName evidence="3">Acyltransferase</fullName>
    </submittedName>
</protein>
<dbReference type="EMBL" id="JAEQNB010000002">
    <property type="protein sequence ID" value="MBL0386396.1"/>
    <property type="molecule type" value="Genomic_DNA"/>
</dbReference>
<dbReference type="SUPFAM" id="SSF51161">
    <property type="entry name" value="Trimeric LpxA-like enzymes"/>
    <property type="match status" value="1"/>
</dbReference>
<dbReference type="GO" id="GO:0016746">
    <property type="term" value="F:acyltransferase activity"/>
    <property type="evidence" value="ECO:0007669"/>
    <property type="project" value="UniProtKB-KW"/>
</dbReference>
<keyword evidence="1" id="KW-0808">Transferase</keyword>
<reference evidence="3 4" key="1">
    <citation type="submission" date="2021-01" db="EMBL/GenBank/DDBJ databases">
        <title>Tumebacillus sp. strain ITR2 16S ribosomal RNA gene Genome sequencing and assembly.</title>
        <authorList>
            <person name="Kang M."/>
        </authorList>
    </citation>
    <scope>NUCLEOTIDE SEQUENCE [LARGE SCALE GENOMIC DNA]</scope>
    <source>
        <strain evidence="3 4">ITR2</strain>
    </source>
</reference>
<keyword evidence="3" id="KW-0012">Acyltransferase</keyword>
<dbReference type="InterPro" id="IPR001451">
    <property type="entry name" value="Hexapep"/>
</dbReference>
<dbReference type="Gene3D" id="2.160.10.10">
    <property type="entry name" value="Hexapeptide repeat proteins"/>
    <property type="match status" value="1"/>
</dbReference>
<evidence type="ECO:0000313" key="3">
    <source>
        <dbReference type="EMBL" id="MBL0386396.1"/>
    </source>
</evidence>
<keyword evidence="4" id="KW-1185">Reference proteome</keyword>
<comment type="caution">
    <text evidence="3">The sequence shown here is derived from an EMBL/GenBank/DDBJ whole genome shotgun (WGS) entry which is preliminary data.</text>
</comment>
<accession>A0ABS1J802</accession>
<dbReference type="PANTHER" id="PTHR23416">
    <property type="entry name" value="SIALIC ACID SYNTHASE-RELATED"/>
    <property type="match status" value="1"/>
</dbReference>
<dbReference type="InterPro" id="IPR011004">
    <property type="entry name" value="Trimer_LpxA-like_sf"/>
</dbReference>
<keyword evidence="2" id="KW-0677">Repeat</keyword>
<dbReference type="CDD" id="cd04647">
    <property type="entry name" value="LbH_MAT_like"/>
    <property type="match status" value="1"/>
</dbReference>
<sequence length="158" mass="16642">MDTQVGQNGQEGLDRNVIQIGEGGVMEVDGSVTFGPGVRVLVGPNAKFKIGDRSYITANSKLIVKSELEIGSGCAISWDVQLMDTDFHYAAEGRPNTKKIKIGNNVWIGSRATILKGVTIGDGAIIAAGAVVTKDVAPQQVVAGNPARVVKEAVRWVP</sequence>
<evidence type="ECO:0000256" key="2">
    <source>
        <dbReference type="ARBA" id="ARBA00022737"/>
    </source>
</evidence>
<dbReference type="PROSITE" id="PS00101">
    <property type="entry name" value="HEXAPEP_TRANSFERASES"/>
    <property type="match status" value="1"/>
</dbReference>
<dbReference type="InterPro" id="IPR051159">
    <property type="entry name" value="Hexapeptide_acetyltransf"/>
</dbReference>
<evidence type="ECO:0000313" key="4">
    <source>
        <dbReference type="Proteomes" id="UP000602284"/>
    </source>
</evidence>
<dbReference type="Pfam" id="PF00132">
    <property type="entry name" value="Hexapep"/>
    <property type="match status" value="1"/>
</dbReference>